<dbReference type="Pfam" id="PF09850">
    <property type="entry name" value="DotU"/>
    <property type="match status" value="1"/>
</dbReference>
<evidence type="ECO:0000256" key="2">
    <source>
        <dbReference type="SAM" id="Phobius"/>
    </source>
</evidence>
<dbReference type="RefSeq" id="WP_371837885.1">
    <property type="nucleotide sequence ID" value="NZ_JBGMEK010000007.1"/>
</dbReference>
<feature type="compositionally biased region" description="Low complexity" evidence="1">
    <location>
        <begin position="26"/>
        <end position="41"/>
    </location>
</feature>
<organism evidence="4 5">
    <name type="scientific">Microbulbifer epialgicus</name>
    <dbReference type="NCBI Taxonomy" id="393907"/>
    <lineage>
        <taxon>Bacteria</taxon>
        <taxon>Pseudomonadati</taxon>
        <taxon>Pseudomonadota</taxon>
        <taxon>Gammaproteobacteria</taxon>
        <taxon>Cellvibrionales</taxon>
        <taxon>Microbulbiferaceae</taxon>
        <taxon>Microbulbifer</taxon>
    </lineage>
</organism>
<accession>A0ABV4NW56</accession>
<dbReference type="PANTHER" id="PTHR38033">
    <property type="entry name" value="MEMBRANE PROTEIN-RELATED"/>
    <property type="match status" value="1"/>
</dbReference>
<dbReference type="EMBL" id="JBGMEK010000007">
    <property type="protein sequence ID" value="MFA0810277.1"/>
    <property type="molecule type" value="Genomic_DNA"/>
</dbReference>
<feature type="region of interest" description="Disordered" evidence="1">
    <location>
        <begin position="1"/>
        <end position="41"/>
    </location>
</feature>
<evidence type="ECO:0000259" key="3">
    <source>
        <dbReference type="Pfam" id="PF09850"/>
    </source>
</evidence>
<dbReference type="InterPro" id="IPR017732">
    <property type="entry name" value="T4/T6SS_DotU"/>
</dbReference>
<gene>
    <name evidence="4" type="primary">icmH</name>
    <name evidence="4" type="ORF">ACCI49_05035</name>
</gene>
<dbReference type="InterPro" id="IPR038522">
    <property type="entry name" value="T4/T6SS_DotU_sf"/>
</dbReference>
<dbReference type="PANTHER" id="PTHR38033:SF1">
    <property type="entry name" value="DOTU FAMILY TYPE IV_VI SECRETION SYSTEM PROTEIN"/>
    <property type="match status" value="1"/>
</dbReference>
<keyword evidence="2" id="KW-0812">Transmembrane</keyword>
<feature type="transmembrane region" description="Helical" evidence="2">
    <location>
        <begin position="238"/>
        <end position="258"/>
    </location>
</feature>
<name>A0ABV4NW56_9GAMM</name>
<evidence type="ECO:0000313" key="4">
    <source>
        <dbReference type="EMBL" id="MFA0810277.1"/>
    </source>
</evidence>
<proteinExistence type="predicted"/>
<dbReference type="Proteomes" id="UP001569428">
    <property type="component" value="Unassembled WGS sequence"/>
</dbReference>
<comment type="caution">
    <text evidence="4">The sequence shown here is derived from an EMBL/GenBank/DDBJ whole genome shotgun (WGS) entry which is preliminary data.</text>
</comment>
<dbReference type="NCBIfam" id="NF038228">
    <property type="entry name" value="IcmH_DotU_IVB"/>
    <property type="match status" value="1"/>
</dbReference>
<evidence type="ECO:0000313" key="5">
    <source>
        <dbReference type="Proteomes" id="UP001569428"/>
    </source>
</evidence>
<evidence type="ECO:0000256" key="1">
    <source>
        <dbReference type="SAM" id="MobiDB-lite"/>
    </source>
</evidence>
<keyword evidence="5" id="KW-1185">Reference proteome</keyword>
<dbReference type="NCBIfam" id="TIGR03349">
    <property type="entry name" value="IV_VI_DotU"/>
    <property type="match status" value="1"/>
</dbReference>
<feature type="domain" description="Type IV / VI secretion system DotU" evidence="3">
    <location>
        <begin position="58"/>
        <end position="261"/>
    </location>
</feature>
<keyword evidence="2" id="KW-1133">Transmembrane helix</keyword>
<keyword evidence="2" id="KW-0472">Membrane</keyword>
<dbReference type="Gene3D" id="1.25.40.590">
    <property type="entry name" value="Type IV / VI secretion system, DotU"/>
    <property type="match status" value="1"/>
</dbReference>
<sequence>MSNESLTPPPTPNAGDRTVMIPTPGAAAPAQPAAPSQQPFFASPGGNVDMQIRNSLNPLVSAASKLLGVIIKLRTTMNHSNVPDLHKRLTKEIQAFEREAKQLALAPESVLTARYLLCTVVDEVVLTTPWGTASGWSQHSLLSLFHKETFGGEKCFAILQRMLETPASHLELLELFYLCLSLGFQGKYRLVQRGHEQIEQIRDELYRTIEQHKPAMDRDLSPRWQGCVERKSGLIHYVPLWVVMSVALGLLVATYSGYRWWLYETTTPVADRVVDLTGSDSEAPQGEEG</sequence>
<protein>
    <submittedName>
        <fullName evidence="4">Type IVB secretion system protein IcmH/DotU</fullName>
    </submittedName>
</protein>
<reference evidence="4 5" key="1">
    <citation type="submission" date="2024-08" db="EMBL/GenBank/DDBJ databases">
        <authorList>
            <person name="Ishaq N."/>
        </authorList>
    </citation>
    <scope>NUCLEOTIDE SEQUENCE [LARGE SCALE GENOMIC DNA]</scope>
    <source>
        <strain evidence="4 5">DSM 18651</strain>
    </source>
</reference>